<dbReference type="PRINTS" id="PR00038">
    <property type="entry name" value="HTHLUXR"/>
</dbReference>
<dbReference type="InterPro" id="IPR000792">
    <property type="entry name" value="Tscrpt_reg_LuxR_C"/>
</dbReference>
<dbReference type="CDD" id="cd06170">
    <property type="entry name" value="LuxR_C_like"/>
    <property type="match status" value="1"/>
</dbReference>
<dbReference type="Pfam" id="PF00196">
    <property type="entry name" value="GerE"/>
    <property type="match status" value="1"/>
</dbReference>
<keyword evidence="1 6" id="KW-0238">DNA-binding</keyword>
<dbReference type="SUPFAM" id="SSF52172">
    <property type="entry name" value="CheY-like"/>
    <property type="match status" value="1"/>
</dbReference>
<dbReference type="EMBL" id="JBHSQK010000096">
    <property type="protein sequence ID" value="MFC5952180.1"/>
    <property type="molecule type" value="Genomic_DNA"/>
</dbReference>
<accession>A0ABW1IFJ4</accession>
<dbReference type="InterPro" id="IPR016032">
    <property type="entry name" value="Sig_transdc_resp-reg_C-effctor"/>
</dbReference>
<dbReference type="InterPro" id="IPR039420">
    <property type="entry name" value="WalR-like"/>
</dbReference>
<dbReference type="InterPro" id="IPR001789">
    <property type="entry name" value="Sig_transdc_resp-reg_receiver"/>
</dbReference>
<dbReference type="Proteomes" id="UP001596119">
    <property type="component" value="Unassembled WGS sequence"/>
</dbReference>
<dbReference type="PANTHER" id="PTHR43214">
    <property type="entry name" value="TWO-COMPONENT RESPONSE REGULATOR"/>
    <property type="match status" value="1"/>
</dbReference>
<name>A0ABW1IFJ4_9PSEU</name>
<feature type="region of interest" description="Disordered" evidence="3">
    <location>
        <begin position="239"/>
        <end position="258"/>
    </location>
</feature>
<feature type="compositionally biased region" description="Basic residues" evidence="3">
    <location>
        <begin position="249"/>
        <end position="258"/>
    </location>
</feature>
<proteinExistence type="predicted"/>
<reference evidence="7" key="1">
    <citation type="journal article" date="2019" name="Int. J. Syst. Evol. Microbiol.">
        <title>The Global Catalogue of Microorganisms (GCM) 10K type strain sequencing project: providing services to taxonomists for standard genome sequencing and annotation.</title>
        <authorList>
            <consortium name="The Broad Institute Genomics Platform"/>
            <consortium name="The Broad Institute Genome Sequencing Center for Infectious Disease"/>
            <person name="Wu L."/>
            <person name="Ma J."/>
        </authorList>
    </citation>
    <scope>NUCLEOTIDE SEQUENCE [LARGE SCALE GENOMIC DNA]</scope>
    <source>
        <strain evidence="7">CGMCC 4.7397</strain>
    </source>
</reference>
<protein>
    <submittedName>
        <fullName evidence="6">DNA-binding response regulator</fullName>
    </submittedName>
</protein>
<evidence type="ECO:0000259" key="5">
    <source>
        <dbReference type="PROSITE" id="PS50110"/>
    </source>
</evidence>
<dbReference type="RefSeq" id="WP_379570830.1">
    <property type="nucleotide sequence ID" value="NZ_JBHSQK010000096.1"/>
</dbReference>
<feature type="modified residue" description="4-aspartylphosphate" evidence="2">
    <location>
        <position position="54"/>
    </location>
</feature>
<dbReference type="GO" id="GO:0003677">
    <property type="term" value="F:DNA binding"/>
    <property type="evidence" value="ECO:0007669"/>
    <property type="project" value="UniProtKB-KW"/>
</dbReference>
<gene>
    <name evidence="6" type="ORF">ACFQH9_28340</name>
</gene>
<feature type="domain" description="Response regulatory" evidence="5">
    <location>
        <begin position="3"/>
        <end position="130"/>
    </location>
</feature>
<dbReference type="PROSITE" id="PS50110">
    <property type="entry name" value="RESPONSE_REGULATORY"/>
    <property type="match status" value="1"/>
</dbReference>
<organism evidence="6 7">
    <name type="scientific">Pseudonocardia lutea</name>
    <dbReference type="NCBI Taxonomy" id="2172015"/>
    <lineage>
        <taxon>Bacteria</taxon>
        <taxon>Bacillati</taxon>
        <taxon>Actinomycetota</taxon>
        <taxon>Actinomycetes</taxon>
        <taxon>Pseudonocardiales</taxon>
        <taxon>Pseudonocardiaceae</taxon>
        <taxon>Pseudonocardia</taxon>
    </lineage>
</organism>
<evidence type="ECO:0000259" key="4">
    <source>
        <dbReference type="PROSITE" id="PS50043"/>
    </source>
</evidence>
<comment type="caution">
    <text evidence="6">The sequence shown here is derived from an EMBL/GenBank/DDBJ whole genome shotgun (WGS) entry which is preliminary data.</text>
</comment>
<dbReference type="InterPro" id="IPR011006">
    <property type="entry name" value="CheY-like_superfamily"/>
</dbReference>
<keyword evidence="2" id="KW-0597">Phosphoprotein</keyword>
<evidence type="ECO:0000256" key="3">
    <source>
        <dbReference type="SAM" id="MobiDB-lite"/>
    </source>
</evidence>
<feature type="domain" description="HTH luxR-type" evidence="4">
    <location>
        <begin position="158"/>
        <end position="223"/>
    </location>
</feature>
<dbReference type="SMART" id="SM00421">
    <property type="entry name" value="HTH_LUXR"/>
    <property type="match status" value="1"/>
</dbReference>
<evidence type="ECO:0000313" key="6">
    <source>
        <dbReference type="EMBL" id="MFC5952180.1"/>
    </source>
</evidence>
<dbReference type="Gene3D" id="3.40.50.2300">
    <property type="match status" value="1"/>
</dbReference>
<evidence type="ECO:0000256" key="1">
    <source>
        <dbReference type="ARBA" id="ARBA00023125"/>
    </source>
</evidence>
<dbReference type="SUPFAM" id="SSF46894">
    <property type="entry name" value="C-terminal effector domain of the bipartite response regulators"/>
    <property type="match status" value="1"/>
</dbReference>
<evidence type="ECO:0000256" key="2">
    <source>
        <dbReference type="PROSITE-ProRule" id="PRU00169"/>
    </source>
</evidence>
<keyword evidence="7" id="KW-1185">Reference proteome</keyword>
<evidence type="ECO:0000313" key="7">
    <source>
        <dbReference type="Proteomes" id="UP001596119"/>
    </source>
</evidence>
<dbReference type="PROSITE" id="PS50043">
    <property type="entry name" value="HTH_LUXR_2"/>
    <property type="match status" value="1"/>
</dbReference>
<sequence length="258" mass="27512">MINIVVVDANRVFADAVAARLGQERDMTILRCATGVTALRQAMTRSSADVVIGDASLFDPELVAPADGLAFRTRPQGMDRADGDPMRVLVLVAAANECDRLADCLVRGVRGWVPRSASMEELIAAVRHAADGGTWIPPRLLTDALRELLWPQAVEDPAEALLKRLTPREREVLSCLVEGLDRSGVAARLQLSPNTVRTHVQSILGKLGVNSAVAAVALIRRAGSTLRPPPPGVPVPTVSPIAGGAPLHSARRHQHVAR</sequence>